<sequence length="283" mass="32126">MLRYYRWKDIYPVMKLTFATGYQMRSIFWMAVRFSARDRFANLKQGNKSVQEYVSAMQDILLEATDIALPEAIDHFIRHLKPQLFAKVRSTQPSTPGDAYKAAFNEEICCLPAGVTVSSGFSPVPISSTSAFLMILWIFLQHLQQNQQSRFNSGYNKNNNNNWKQNNRSRFSNHNDDRNNNTHVLNILLEKMNLLSDSVDDNKNNLADLSSDPDEDNHSSYASTVPFDFSTASSDIKLVNNISNNLSAKLPLYSVMVGRSHFKKLIDSGASASYAHPINCFTM</sequence>
<evidence type="ECO:0008006" key="4">
    <source>
        <dbReference type="Google" id="ProtNLM"/>
    </source>
</evidence>
<keyword evidence="3" id="KW-1185">Reference proteome</keyword>
<evidence type="ECO:0000313" key="3">
    <source>
        <dbReference type="Proteomes" id="UP000054107"/>
    </source>
</evidence>
<evidence type="ECO:0000313" key="2">
    <source>
        <dbReference type="EMBL" id="CEP12689.1"/>
    </source>
</evidence>
<proteinExistence type="predicted"/>
<accession>A0A0B7NCE5</accession>
<dbReference type="STRING" id="35722.A0A0B7NCE5"/>
<name>A0A0B7NCE5_9FUNG</name>
<dbReference type="AlphaFoldDB" id="A0A0B7NCE5"/>
<evidence type="ECO:0000256" key="1">
    <source>
        <dbReference type="SAM" id="MobiDB-lite"/>
    </source>
</evidence>
<feature type="region of interest" description="Disordered" evidence="1">
    <location>
        <begin position="150"/>
        <end position="178"/>
    </location>
</feature>
<gene>
    <name evidence="2" type="primary">PARPA_06665.1 scaffold 23155</name>
</gene>
<feature type="compositionally biased region" description="Low complexity" evidence="1">
    <location>
        <begin position="156"/>
        <end position="166"/>
    </location>
</feature>
<reference evidence="2 3" key="1">
    <citation type="submission" date="2014-09" db="EMBL/GenBank/DDBJ databases">
        <authorList>
            <person name="Ellenberger Sabrina"/>
        </authorList>
    </citation>
    <scope>NUCLEOTIDE SEQUENCE [LARGE SCALE GENOMIC DNA]</scope>
    <source>
        <strain evidence="2 3">CBS 412.66</strain>
    </source>
</reference>
<organism evidence="2 3">
    <name type="scientific">Parasitella parasitica</name>
    <dbReference type="NCBI Taxonomy" id="35722"/>
    <lineage>
        <taxon>Eukaryota</taxon>
        <taxon>Fungi</taxon>
        <taxon>Fungi incertae sedis</taxon>
        <taxon>Mucoromycota</taxon>
        <taxon>Mucoromycotina</taxon>
        <taxon>Mucoromycetes</taxon>
        <taxon>Mucorales</taxon>
        <taxon>Mucorineae</taxon>
        <taxon>Mucoraceae</taxon>
        <taxon>Parasitella</taxon>
    </lineage>
</organism>
<dbReference type="EMBL" id="LN728179">
    <property type="protein sequence ID" value="CEP12689.1"/>
    <property type="molecule type" value="Genomic_DNA"/>
</dbReference>
<protein>
    <recommendedName>
        <fullName evidence="4">Retrotransposon gag domain-containing protein</fullName>
    </recommendedName>
</protein>
<dbReference type="Proteomes" id="UP000054107">
    <property type="component" value="Unassembled WGS sequence"/>
</dbReference>